<sequence length="197" mass="22599">MKQATKETLLSVAIELFAEYGYDKVSIRDIAEKAKANSSMISYYFGSKQNLYDAALEKQAGNLQEFLSPSTVALSPQKILQLYADTLQEIHEKNPTLMKFICWEFKTPSAHPETFIKQRLKRVYELISQAISRGIDDGSFREDLDIHSTAIVLAGIVNFYYISRDLRTRISSVADNDECYMKQAMKIFFDGIKRRQL</sequence>
<gene>
    <name evidence="3" type="ORF">SDC9_32006</name>
</gene>
<dbReference type="SUPFAM" id="SSF46689">
    <property type="entry name" value="Homeodomain-like"/>
    <property type="match status" value="1"/>
</dbReference>
<dbReference type="PANTHER" id="PTHR30328:SF54">
    <property type="entry name" value="HTH-TYPE TRANSCRIPTIONAL REPRESSOR SCO4008"/>
    <property type="match status" value="1"/>
</dbReference>
<dbReference type="Gene3D" id="1.10.357.10">
    <property type="entry name" value="Tetracycline Repressor, domain 2"/>
    <property type="match status" value="1"/>
</dbReference>
<organism evidence="3">
    <name type="scientific">bioreactor metagenome</name>
    <dbReference type="NCBI Taxonomy" id="1076179"/>
    <lineage>
        <taxon>unclassified sequences</taxon>
        <taxon>metagenomes</taxon>
        <taxon>ecological metagenomes</taxon>
    </lineage>
</organism>
<proteinExistence type="predicted"/>
<name>A0A644V3X1_9ZZZZ</name>
<feature type="domain" description="HTH tetR-type" evidence="2">
    <location>
        <begin position="3"/>
        <end position="63"/>
    </location>
</feature>
<evidence type="ECO:0000313" key="3">
    <source>
        <dbReference type="EMBL" id="MPL86030.1"/>
    </source>
</evidence>
<keyword evidence="1" id="KW-0238">DNA-binding</keyword>
<accession>A0A644V3X1</accession>
<dbReference type="SUPFAM" id="SSF48498">
    <property type="entry name" value="Tetracyclin repressor-like, C-terminal domain"/>
    <property type="match status" value="1"/>
</dbReference>
<evidence type="ECO:0000259" key="2">
    <source>
        <dbReference type="PROSITE" id="PS50977"/>
    </source>
</evidence>
<dbReference type="InterPro" id="IPR036271">
    <property type="entry name" value="Tet_transcr_reg_TetR-rel_C_sf"/>
</dbReference>
<dbReference type="PRINTS" id="PR00455">
    <property type="entry name" value="HTHTETR"/>
</dbReference>
<dbReference type="Pfam" id="PF17938">
    <property type="entry name" value="TetR_C_29"/>
    <property type="match status" value="1"/>
</dbReference>
<dbReference type="InterPro" id="IPR001647">
    <property type="entry name" value="HTH_TetR"/>
</dbReference>
<dbReference type="AlphaFoldDB" id="A0A644V3X1"/>
<comment type="caution">
    <text evidence="3">The sequence shown here is derived from an EMBL/GenBank/DDBJ whole genome shotgun (WGS) entry which is preliminary data.</text>
</comment>
<dbReference type="GO" id="GO:0003677">
    <property type="term" value="F:DNA binding"/>
    <property type="evidence" value="ECO:0007669"/>
    <property type="project" value="UniProtKB-KW"/>
</dbReference>
<reference evidence="3" key="1">
    <citation type="submission" date="2019-08" db="EMBL/GenBank/DDBJ databases">
        <authorList>
            <person name="Kucharzyk K."/>
            <person name="Murdoch R.W."/>
            <person name="Higgins S."/>
            <person name="Loffler F."/>
        </authorList>
    </citation>
    <scope>NUCLEOTIDE SEQUENCE</scope>
</reference>
<evidence type="ECO:0000256" key="1">
    <source>
        <dbReference type="ARBA" id="ARBA00023125"/>
    </source>
</evidence>
<dbReference type="Gene3D" id="1.10.10.60">
    <property type="entry name" value="Homeodomain-like"/>
    <property type="match status" value="1"/>
</dbReference>
<dbReference type="Pfam" id="PF00440">
    <property type="entry name" value="TetR_N"/>
    <property type="match status" value="1"/>
</dbReference>
<dbReference type="EMBL" id="VSSQ01000215">
    <property type="protein sequence ID" value="MPL86030.1"/>
    <property type="molecule type" value="Genomic_DNA"/>
</dbReference>
<dbReference type="InterPro" id="IPR041474">
    <property type="entry name" value="NicS_C"/>
</dbReference>
<dbReference type="PANTHER" id="PTHR30328">
    <property type="entry name" value="TRANSCRIPTIONAL REPRESSOR"/>
    <property type="match status" value="1"/>
</dbReference>
<protein>
    <recommendedName>
        <fullName evidence="2">HTH tetR-type domain-containing protein</fullName>
    </recommendedName>
</protein>
<dbReference type="PROSITE" id="PS50977">
    <property type="entry name" value="HTH_TETR_2"/>
    <property type="match status" value="1"/>
</dbReference>
<dbReference type="InterPro" id="IPR009057">
    <property type="entry name" value="Homeodomain-like_sf"/>
</dbReference>
<dbReference type="InterPro" id="IPR050109">
    <property type="entry name" value="HTH-type_TetR-like_transc_reg"/>
</dbReference>